<dbReference type="PROSITE" id="PS51935">
    <property type="entry name" value="NLPC_P60"/>
    <property type="match status" value="1"/>
</dbReference>
<dbReference type="Proteomes" id="UP000649259">
    <property type="component" value="Unassembled WGS sequence"/>
</dbReference>
<evidence type="ECO:0000313" key="8">
    <source>
        <dbReference type="Proteomes" id="UP000649259"/>
    </source>
</evidence>
<keyword evidence="8" id="KW-1185">Reference proteome</keyword>
<name>A0ABQ3S6M2_9ACTN</name>
<accession>A0ABQ3S6M2</accession>
<evidence type="ECO:0000256" key="1">
    <source>
        <dbReference type="ARBA" id="ARBA00007074"/>
    </source>
</evidence>
<feature type="domain" description="NlpC/P60" evidence="6">
    <location>
        <begin position="31"/>
        <end position="193"/>
    </location>
</feature>
<feature type="region of interest" description="Disordered" evidence="5">
    <location>
        <begin position="315"/>
        <end position="344"/>
    </location>
</feature>
<evidence type="ECO:0000313" key="7">
    <source>
        <dbReference type="EMBL" id="GHI63602.1"/>
    </source>
</evidence>
<comment type="similarity">
    <text evidence="1">Belongs to the peptidase C40 family.</text>
</comment>
<evidence type="ECO:0000256" key="3">
    <source>
        <dbReference type="ARBA" id="ARBA00022801"/>
    </source>
</evidence>
<dbReference type="EMBL" id="BNEB01000005">
    <property type="protein sequence ID" value="GHI63602.1"/>
    <property type="molecule type" value="Genomic_DNA"/>
</dbReference>
<gene>
    <name evidence="7" type="ORF">Saso_52520</name>
</gene>
<keyword evidence="2" id="KW-0645">Protease</keyword>
<sequence>MTAVLVVPAVARADNAQPLNQCQIAGPASPQAQTAVAFACAAWRARTPYTWGGGHNPGYVGPTYGSVDWSDVQHSWRDPWIKGLDCSGFVRWAWYRAMNRDVLPGTALDQYRSSNAFQVYPAHNGGSGIEGYLLAGDLVFTSGNGSVADISHVMLYLGDGKVVEEWQSGEVARVTTLASRTTDGRLVGAVRVRNQGALEQPGNYSAANPAIDPNNPFAYVLAPGAGGGGGGGNGIPERMWATDVNVRLHPNRSANVVTSLPSPTMVYVRCQQHGESVTDEGYTNDAWSYLPDLGGWISNIYLQGPAWFSDVPQCGTGETDSSVGSGSSAPNGAGGPNRTWGTDVAVRSTPYTDSTSTVLTRLTGPTAVQLSCQKHAQTVTAEGYTNDAWSYLPQYGGWISNIYLQGDAWIAGIPSCDGKGTPTPAGTRPGQTWGTDVALRVDPSTSSGLVTRLSTPTAVAISCQKHAQSVTAEGYTNDAWSYLPQYSGWISNIYLQGDAWLAGVPAC</sequence>
<dbReference type="Gene3D" id="3.90.1720.10">
    <property type="entry name" value="endopeptidase domain like (from Nostoc punctiforme)"/>
    <property type="match status" value="1"/>
</dbReference>
<dbReference type="InterPro" id="IPR051794">
    <property type="entry name" value="PG_Endopeptidase_C40"/>
</dbReference>
<keyword evidence="3" id="KW-0378">Hydrolase</keyword>
<dbReference type="RefSeq" id="WP_189924875.1">
    <property type="nucleotide sequence ID" value="NZ_BMSI01000010.1"/>
</dbReference>
<dbReference type="InterPro" id="IPR000064">
    <property type="entry name" value="NLP_P60_dom"/>
</dbReference>
<organism evidence="7 8">
    <name type="scientific">Streptomyces asoensis</name>
    <dbReference type="NCBI Taxonomy" id="249586"/>
    <lineage>
        <taxon>Bacteria</taxon>
        <taxon>Bacillati</taxon>
        <taxon>Actinomycetota</taxon>
        <taxon>Actinomycetes</taxon>
        <taxon>Kitasatosporales</taxon>
        <taxon>Streptomycetaceae</taxon>
        <taxon>Streptomyces</taxon>
    </lineage>
</organism>
<protein>
    <recommendedName>
        <fullName evidence="6">NlpC/P60 domain-containing protein</fullName>
    </recommendedName>
</protein>
<dbReference type="PANTHER" id="PTHR47359:SF3">
    <property type="entry name" value="NLP_P60 DOMAIN-CONTAINING PROTEIN-RELATED"/>
    <property type="match status" value="1"/>
</dbReference>
<dbReference type="SUPFAM" id="SSF54001">
    <property type="entry name" value="Cysteine proteinases"/>
    <property type="match status" value="1"/>
</dbReference>
<evidence type="ECO:0000259" key="6">
    <source>
        <dbReference type="PROSITE" id="PS51935"/>
    </source>
</evidence>
<evidence type="ECO:0000256" key="5">
    <source>
        <dbReference type="SAM" id="MobiDB-lite"/>
    </source>
</evidence>
<evidence type="ECO:0000256" key="4">
    <source>
        <dbReference type="ARBA" id="ARBA00022807"/>
    </source>
</evidence>
<dbReference type="Pfam" id="PF00877">
    <property type="entry name" value="NLPC_P60"/>
    <property type="match status" value="1"/>
</dbReference>
<evidence type="ECO:0000256" key="2">
    <source>
        <dbReference type="ARBA" id="ARBA00022670"/>
    </source>
</evidence>
<proteinExistence type="inferred from homology"/>
<feature type="compositionally biased region" description="Low complexity" evidence="5">
    <location>
        <begin position="321"/>
        <end position="331"/>
    </location>
</feature>
<dbReference type="InterPro" id="IPR038765">
    <property type="entry name" value="Papain-like_cys_pep_sf"/>
</dbReference>
<reference evidence="8" key="1">
    <citation type="submission" date="2023-07" db="EMBL/GenBank/DDBJ databases">
        <title>Whole genome shotgun sequence of Streptomyces cacaoi subsp. asoensis NBRC 13813.</title>
        <authorList>
            <person name="Komaki H."/>
            <person name="Tamura T."/>
        </authorList>
    </citation>
    <scope>NUCLEOTIDE SEQUENCE [LARGE SCALE GENOMIC DNA]</scope>
    <source>
        <strain evidence="8">NBRC 13813</strain>
    </source>
</reference>
<dbReference type="GeneID" id="91473076"/>
<comment type="caution">
    <text evidence="7">The sequence shown here is derived from an EMBL/GenBank/DDBJ whole genome shotgun (WGS) entry which is preliminary data.</text>
</comment>
<dbReference type="PANTHER" id="PTHR47359">
    <property type="entry name" value="PEPTIDOGLYCAN DL-ENDOPEPTIDASE CWLO"/>
    <property type="match status" value="1"/>
</dbReference>
<keyword evidence="4" id="KW-0788">Thiol protease</keyword>